<dbReference type="PANTHER" id="PTHR37984:SF5">
    <property type="entry name" value="PROTEIN NYNRIN-LIKE"/>
    <property type="match status" value="1"/>
</dbReference>
<evidence type="ECO:0000313" key="8">
    <source>
        <dbReference type="Proteomes" id="UP000499080"/>
    </source>
</evidence>
<dbReference type="SUPFAM" id="SSF56672">
    <property type="entry name" value="DNA/RNA polymerases"/>
    <property type="match status" value="1"/>
</dbReference>
<keyword evidence="2" id="KW-0540">Nuclease</keyword>
<keyword evidence="3" id="KW-0378">Hydrolase</keyword>
<evidence type="ECO:0000256" key="2">
    <source>
        <dbReference type="ARBA" id="ARBA00022722"/>
    </source>
</evidence>
<dbReference type="InterPro" id="IPR043502">
    <property type="entry name" value="DNA/RNA_pol_sf"/>
</dbReference>
<dbReference type="FunFam" id="3.10.20.370:FF:000001">
    <property type="entry name" value="Retrovirus-related Pol polyprotein from transposon 17.6-like protein"/>
    <property type="match status" value="1"/>
</dbReference>
<dbReference type="InterPro" id="IPR050951">
    <property type="entry name" value="Retrovirus_Pol_polyprotein"/>
</dbReference>
<dbReference type="Pfam" id="PF17919">
    <property type="entry name" value="RT_RNaseH_2"/>
    <property type="match status" value="1"/>
</dbReference>
<evidence type="ECO:0000256" key="1">
    <source>
        <dbReference type="ARBA" id="ARBA00022695"/>
    </source>
</evidence>
<name>A0A4Y2L961_ARAVE</name>
<proteinExistence type="predicted"/>
<dbReference type="EMBL" id="BGPR01005531">
    <property type="protein sequence ID" value="GBN11024.1"/>
    <property type="molecule type" value="Genomic_DNA"/>
</dbReference>
<keyword evidence="8" id="KW-1185">Reference proteome</keyword>
<dbReference type="GO" id="GO:0004519">
    <property type="term" value="F:endonuclease activity"/>
    <property type="evidence" value="ECO:0007669"/>
    <property type="project" value="UniProtKB-KW"/>
</dbReference>
<dbReference type="Gene3D" id="3.10.20.370">
    <property type="match status" value="1"/>
</dbReference>
<dbReference type="GO" id="GO:0003964">
    <property type="term" value="F:RNA-directed DNA polymerase activity"/>
    <property type="evidence" value="ECO:0007669"/>
    <property type="project" value="UniProtKB-KW"/>
</dbReference>
<evidence type="ECO:0000256" key="4">
    <source>
        <dbReference type="ARBA" id="ARBA00022918"/>
    </source>
</evidence>
<dbReference type="PANTHER" id="PTHR37984">
    <property type="entry name" value="PROTEIN CBG26694"/>
    <property type="match status" value="1"/>
</dbReference>
<dbReference type="Proteomes" id="UP000499080">
    <property type="component" value="Unassembled WGS sequence"/>
</dbReference>
<evidence type="ECO:0000256" key="3">
    <source>
        <dbReference type="ARBA" id="ARBA00022759"/>
    </source>
</evidence>
<keyword evidence="1" id="KW-0548">Nucleotidyltransferase</keyword>
<organism evidence="7 8">
    <name type="scientific">Araneus ventricosus</name>
    <name type="common">Orbweaver spider</name>
    <name type="synonym">Epeira ventricosa</name>
    <dbReference type="NCBI Taxonomy" id="182803"/>
    <lineage>
        <taxon>Eukaryota</taxon>
        <taxon>Metazoa</taxon>
        <taxon>Ecdysozoa</taxon>
        <taxon>Arthropoda</taxon>
        <taxon>Chelicerata</taxon>
        <taxon>Arachnida</taxon>
        <taxon>Araneae</taxon>
        <taxon>Araneomorphae</taxon>
        <taxon>Entelegynae</taxon>
        <taxon>Araneoidea</taxon>
        <taxon>Araneidae</taxon>
        <taxon>Araneus</taxon>
    </lineage>
</organism>
<evidence type="ECO:0000313" key="7">
    <source>
        <dbReference type="EMBL" id="GBN11024.1"/>
    </source>
</evidence>
<evidence type="ECO:0000256" key="5">
    <source>
        <dbReference type="ARBA" id="ARBA00023268"/>
    </source>
</evidence>
<comment type="caution">
    <text evidence="7">The sequence shown here is derived from an EMBL/GenBank/DDBJ whole genome shotgun (WGS) entry which is preliminary data.</text>
</comment>
<accession>A0A4Y2L961</accession>
<keyword evidence="5" id="KW-0511">Multifunctional enzyme</keyword>
<sequence length="174" mass="20433">MNLLSSFSKTPLHKLTEAKSNLNWTEECEKSLNSLKQALTFCILTYPRTDKDFILDTDASNKRIEAVLSQNIGNEDIAIAYFRKSLGKPERNYCVSRKELLAIVKSIEYFHHYHYGPKFLLWTGHASKILPFNFKESEGQITRWIQRIQEYDFEIQHRKDTSHVNVDVLSRRHV</sequence>
<evidence type="ECO:0000259" key="6">
    <source>
        <dbReference type="Pfam" id="PF17919"/>
    </source>
</evidence>
<keyword evidence="4" id="KW-0695">RNA-directed DNA polymerase</keyword>
<protein>
    <submittedName>
        <fullName evidence="7">Retrovirus-related Pol polyprotein from transposon opus</fullName>
    </submittedName>
</protein>
<dbReference type="OrthoDB" id="6428871at2759"/>
<dbReference type="CDD" id="cd09274">
    <property type="entry name" value="RNase_HI_RT_Ty3"/>
    <property type="match status" value="1"/>
</dbReference>
<feature type="domain" description="Reverse transcriptase/retrotransposon-derived protein RNase H-like" evidence="6">
    <location>
        <begin position="24"/>
        <end position="120"/>
    </location>
</feature>
<dbReference type="InterPro" id="IPR041577">
    <property type="entry name" value="RT_RNaseH_2"/>
</dbReference>
<reference evidence="7 8" key="1">
    <citation type="journal article" date="2019" name="Sci. Rep.">
        <title>Orb-weaving spider Araneus ventricosus genome elucidates the spidroin gene catalogue.</title>
        <authorList>
            <person name="Kono N."/>
            <person name="Nakamura H."/>
            <person name="Ohtoshi R."/>
            <person name="Moran D.A.P."/>
            <person name="Shinohara A."/>
            <person name="Yoshida Y."/>
            <person name="Fujiwara M."/>
            <person name="Mori M."/>
            <person name="Tomita M."/>
            <person name="Arakawa K."/>
        </authorList>
    </citation>
    <scope>NUCLEOTIDE SEQUENCE [LARGE SCALE GENOMIC DNA]</scope>
</reference>
<keyword evidence="1" id="KW-0808">Transferase</keyword>
<dbReference type="AlphaFoldDB" id="A0A4Y2L961"/>
<keyword evidence="3" id="KW-0255">Endonuclease</keyword>
<gene>
    <name evidence="7" type="primary">pol_3113</name>
    <name evidence="7" type="ORF">AVEN_17603_1</name>
</gene>